<evidence type="ECO:0000256" key="3">
    <source>
        <dbReference type="PROSITE-ProRule" id="PRU01091"/>
    </source>
</evidence>
<feature type="domain" description="OmpR/PhoB-type" evidence="5">
    <location>
        <begin position="133"/>
        <end position="231"/>
    </location>
</feature>
<accession>A0ABS1NDX5</accession>
<evidence type="ECO:0000256" key="1">
    <source>
        <dbReference type="ARBA" id="ARBA00023125"/>
    </source>
</evidence>
<dbReference type="InterPro" id="IPR036388">
    <property type="entry name" value="WH-like_DNA-bd_sf"/>
</dbReference>
<evidence type="ECO:0000256" key="2">
    <source>
        <dbReference type="PROSITE-ProRule" id="PRU00169"/>
    </source>
</evidence>
<dbReference type="Gene3D" id="3.40.50.2300">
    <property type="match status" value="1"/>
</dbReference>
<feature type="modified residue" description="4-aspartylphosphate" evidence="2">
    <location>
        <position position="60"/>
    </location>
</feature>
<dbReference type="SMART" id="SM00448">
    <property type="entry name" value="REC"/>
    <property type="match status" value="1"/>
</dbReference>
<reference evidence="6 7" key="1">
    <citation type="submission" date="2021-01" db="EMBL/GenBank/DDBJ databases">
        <title>WGS of actinomycetes isolated from Thailand.</title>
        <authorList>
            <person name="Thawai C."/>
        </authorList>
    </citation>
    <scope>NUCLEOTIDE SEQUENCE [LARGE SCALE GENOMIC DNA]</scope>
    <source>
        <strain evidence="6 7">CA1R205</strain>
    </source>
</reference>
<sequence length="234" mass="25443">MRILVVEDDARLRELLREGLEEEGFTVEEAGDGRSGLTMALAAADTGNATDTEYAAVVLDVMLPGMSGYQVCSRLREAGVWTPILMLTAKDGEYDEADGLDVGADDYLTKPFSYVVLIARVRALVRRGGLDRPEVLELGDLRLEPAALACSRGGENVTLTAKEFAVLEFLARRAGQVVSKSEIVRTVWDTAYDGGANLVEVYIRALRRKIDVPYGRTAIRTIRGAGYLLARDGG</sequence>
<dbReference type="InterPro" id="IPR011006">
    <property type="entry name" value="CheY-like_superfamily"/>
</dbReference>
<feature type="domain" description="Response regulatory" evidence="4">
    <location>
        <begin position="2"/>
        <end position="125"/>
    </location>
</feature>
<evidence type="ECO:0000259" key="4">
    <source>
        <dbReference type="PROSITE" id="PS50110"/>
    </source>
</evidence>
<keyword evidence="1 3" id="KW-0238">DNA-binding</keyword>
<dbReference type="PANTHER" id="PTHR48111:SF36">
    <property type="entry name" value="TRANSCRIPTIONAL REGULATORY PROTEIN CUTR"/>
    <property type="match status" value="1"/>
</dbReference>
<dbReference type="InterPro" id="IPR001789">
    <property type="entry name" value="Sig_transdc_resp-reg_receiver"/>
</dbReference>
<dbReference type="InterPro" id="IPR001867">
    <property type="entry name" value="OmpR/PhoB-type_DNA-bd"/>
</dbReference>
<dbReference type="SMART" id="SM00862">
    <property type="entry name" value="Trans_reg_C"/>
    <property type="match status" value="1"/>
</dbReference>
<gene>
    <name evidence="6" type="ORF">JK363_16690</name>
</gene>
<keyword evidence="7" id="KW-1185">Reference proteome</keyword>
<dbReference type="Gene3D" id="1.10.10.10">
    <property type="entry name" value="Winged helix-like DNA-binding domain superfamily/Winged helix DNA-binding domain"/>
    <property type="match status" value="1"/>
</dbReference>
<dbReference type="PANTHER" id="PTHR48111">
    <property type="entry name" value="REGULATOR OF RPOS"/>
    <property type="match status" value="1"/>
</dbReference>
<proteinExistence type="predicted"/>
<feature type="DNA-binding region" description="OmpR/PhoB-type" evidence="3">
    <location>
        <begin position="133"/>
        <end position="231"/>
    </location>
</feature>
<dbReference type="Proteomes" id="UP000634229">
    <property type="component" value="Unassembled WGS sequence"/>
</dbReference>
<comment type="caution">
    <text evidence="6">The sequence shown here is derived from an EMBL/GenBank/DDBJ whole genome shotgun (WGS) entry which is preliminary data.</text>
</comment>
<dbReference type="Pfam" id="PF00072">
    <property type="entry name" value="Response_reg"/>
    <property type="match status" value="1"/>
</dbReference>
<evidence type="ECO:0000313" key="7">
    <source>
        <dbReference type="Proteomes" id="UP000634229"/>
    </source>
</evidence>
<name>A0ABS1NDX5_9ACTN</name>
<dbReference type="RefSeq" id="WP_201875683.1">
    <property type="nucleotide sequence ID" value="NZ_JAERRF010000008.1"/>
</dbReference>
<dbReference type="InterPro" id="IPR039420">
    <property type="entry name" value="WalR-like"/>
</dbReference>
<dbReference type="Pfam" id="PF00486">
    <property type="entry name" value="Trans_reg_C"/>
    <property type="match status" value="1"/>
</dbReference>
<dbReference type="PROSITE" id="PS51755">
    <property type="entry name" value="OMPR_PHOB"/>
    <property type="match status" value="1"/>
</dbReference>
<dbReference type="CDD" id="cd00383">
    <property type="entry name" value="trans_reg_C"/>
    <property type="match status" value="1"/>
</dbReference>
<evidence type="ECO:0000259" key="5">
    <source>
        <dbReference type="PROSITE" id="PS51755"/>
    </source>
</evidence>
<evidence type="ECO:0000313" key="6">
    <source>
        <dbReference type="EMBL" id="MBL1098283.1"/>
    </source>
</evidence>
<dbReference type="Gene3D" id="6.10.250.690">
    <property type="match status" value="1"/>
</dbReference>
<dbReference type="PROSITE" id="PS50110">
    <property type="entry name" value="RESPONSE_REGULATORY"/>
    <property type="match status" value="1"/>
</dbReference>
<protein>
    <submittedName>
        <fullName evidence="6">Response regulator transcription factor</fullName>
    </submittedName>
</protein>
<dbReference type="SUPFAM" id="SSF52172">
    <property type="entry name" value="CheY-like"/>
    <property type="match status" value="1"/>
</dbReference>
<keyword evidence="2" id="KW-0597">Phosphoprotein</keyword>
<organism evidence="6 7">
    <name type="scientific">Streptomyces coffeae</name>
    <dbReference type="NCBI Taxonomy" id="621382"/>
    <lineage>
        <taxon>Bacteria</taxon>
        <taxon>Bacillati</taxon>
        <taxon>Actinomycetota</taxon>
        <taxon>Actinomycetes</taxon>
        <taxon>Kitasatosporales</taxon>
        <taxon>Streptomycetaceae</taxon>
        <taxon>Streptomyces</taxon>
    </lineage>
</organism>
<dbReference type="EMBL" id="JAERRF010000008">
    <property type="protein sequence ID" value="MBL1098283.1"/>
    <property type="molecule type" value="Genomic_DNA"/>
</dbReference>